<accession>A0A9W6I024</accession>
<feature type="repeat" description="TPR" evidence="1">
    <location>
        <begin position="755"/>
        <end position="788"/>
    </location>
</feature>
<dbReference type="GO" id="GO:0043531">
    <property type="term" value="F:ADP binding"/>
    <property type="evidence" value="ECO:0007669"/>
    <property type="project" value="InterPro"/>
</dbReference>
<dbReference type="InterPro" id="IPR019734">
    <property type="entry name" value="TPR_rpt"/>
</dbReference>
<dbReference type="InterPro" id="IPR011990">
    <property type="entry name" value="TPR-like_helical_dom_sf"/>
</dbReference>
<feature type="compositionally biased region" description="Basic and acidic residues" evidence="2">
    <location>
        <begin position="9"/>
        <end position="27"/>
    </location>
</feature>
<evidence type="ECO:0000256" key="1">
    <source>
        <dbReference type="PROSITE-ProRule" id="PRU00339"/>
    </source>
</evidence>
<dbReference type="SMART" id="SM00028">
    <property type="entry name" value="TPR"/>
    <property type="match status" value="9"/>
</dbReference>
<keyword evidence="4" id="KW-1185">Reference proteome</keyword>
<evidence type="ECO:0000256" key="2">
    <source>
        <dbReference type="SAM" id="MobiDB-lite"/>
    </source>
</evidence>
<dbReference type="AlphaFoldDB" id="A0A9W6I024"/>
<dbReference type="Pfam" id="PF13424">
    <property type="entry name" value="TPR_12"/>
    <property type="match status" value="5"/>
</dbReference>
<dbReference type="SUPFAM" id="SSF48452">
    <property type="entry name" value="TPR-like"/>
    <property type="match status" value="3"/>
</dbReference>
<reference evidence="3" key="2">
    <citation type="submission" date="2023-01" db="EMBL/GenBank/DDBJ databases">
        <authorList>
            <person name="Sun Q."/>
            <person name="Evtushenko L."/>
        </authorList>
    </citation>
    <scope>NUCLEOTIDE SEQUENCE</scope>
    <source>
        <strain evidence="3">VKM Ac-2007</strain>
    </source>
</reference>
<dbReference type="PROSITE" id="PS50005">
    <property type="entry name" value="TPR"/>
    <property type="match status" value="3"/>
</dbReference>
<proteinExistence type="predicted"/>
<dbReference type="RefSeq" id="WP_271217682.1">
    <property type="nucleotide sequence ID" value="NZ_BAAAVD010000004.1"/>
</dbReference>
<dbReference type="Gene3D" id="3.40.50.300">
    <property type="entry name" value="P-loop containing nucleotide triphosphate hydrolases"/>
    <property type="match status" value="1"/>
</dbReference>
<comment type="caution">
    <text evidence="3">The sequence shown here is derived from an EMBL/GenBank/DDBJ whole genome shotgun (WGS) entry which is preliminary data.</text>
</comment>
<dbReference type="InterPro" id="IPR027417">
    <property type="entry name" value="P-loop_NTPase"/>
</dbReference>
<sequence length="883" mass="95302">MTGPAEPAGRPESEPGSNRERQADVHRAQHAQAAEGSTIVQALGDIHLTQQLSDTPPPPEAMRTLVLDVPDFTGRGRELAQLLAGVSGVVAVHAVNGMAGVGKTALIRRAARLLADRFPDGQLFVDLHAHTPGQTPADPAAVLASLLDKTGLDPRHLPADLEDRAARWRDRIAGRKVLLVLDDAVSPAQVRPLLPGPGDCLVLITSRGRLDVEEAEHLALPILPADEAVELFIRVCRRTPVPAEIGAVEEIVRRCGFLPLAIVLLARRLIHRPAWSVAHLADIFTTAADRLAVLRSGDRPGDLAVAAAFEMSYRDLTSARQRLFRLLGLHPGLDFDAHAAAALAGISLAQAHEDLDALYLDHLLIETPASPGRYELHDLLREYARTLAGRHDGEQDRGQALERLLDHYQRTAQTAEHHLANYTRPGAPPAPDAAMTAGPDLPDRAAALGWMRTERANLLACIDHATRNDLYGRVIWLTAAMAAFLHLEGPWAQAAALHQVAIAAAQHEHDSPGEASALRDLGRIREQSGDYAVAIGLLERALTVYREIGDHLGEANVLNELGYLRQQTGDIAATARLLERALTIYREIGDSLGEANVLNELGYLRRQSGDYAAATELLEQALTIYQQLGHRVGEADVLNELGYQRRQSGDHAAATELLEQALAIYQQLGHRVGEANVLNDLGYQRQQSGDYAAATELLEQALTVYQQFDIPVGEANVLNDLGRIHLMTGDHPAATELLERALSLFRQIGGRLGEANVLNDLGRVHLMTGDHPAATELLERALSLFRQIGDPQGEAAALNNMGALVANSAGPQEAVPVFEQALRLTRQISSPLDEAHALEGIARCAVRTGDREAAITRLGEAVAIYRRLGSPEAAAAAAYLATL</sequence>
<name>A0A9W6I024_9ACTN</name>
<dbReference type="PANTHER" id="PTHR47691:SF3">
    <property type="entry name" value="HTH-TYPE TRANSCRIPTIONAL REGULATOR RV0890C-RELATED"/>
    <property type="match status" value="1"/>
</dbReference>
<keyword evidence="1" id="KW-0802">TPR repeat</keyword>
<feature type="repeat" description="TPR" evidence="1">
    <location>
        <begin position="595"/>
        <end position="628"/>
    </location>
</feature>
<gene>
    <name evidence="3" type="ORF">GCM10017600_26230</name>
</gene>
<dbReference type="Proteomes" id="UP001143474">
    <property type="component" value="Unassembled WGS sequence"/>
</dbReference>
<feature type="region of interest" description="Disordered" evidence="2">
    <location>
        <begin position="1"/>
        <end position="32"/>
    </location>
</feature>
<evidence type="ECO:0000313" key="3">
    <source>
        <dbReference type="EMBL" id="GLK09217.1"/>
    </source>
</evidence>
<dbReference type="Gene3D" id="1.25.40.10">
    <property type="entry name" value="Tetratricopeptide repeat domain"/>
    <property type="match status" value="3"/>
</dbReference>
<dbReference type="PRINTS" id="PR00364">
    <property type="entry name" value="DISEASERSIST"/>
</dbReference>
<protein>
    <submittedName>
        <fullName evidence="3">ATPase</fullName>
    </submittedName>
</protein>
<dbReference type="SUPFAM" id="SSF52540">
    <property type="entry name" value="P-loop containing nucleoside triphosphate hydrolases"/>
    <property type="match status" value="1"/>
</dbReference>
<dbReference type="PANTHER" id="PTHR47691">
    <property type="entry name" value="REGULATOR-RELATED"/>
    <property type="match status" value="1"/>
</dbReference>
<dbReference type="EMBL" id="BSEV01000004">
    <property type="protein sequence ID" value="GLK09217.1"/>
    <property type="molecule type" value="Genomic_DNA"/>
</dbReference>
<evidence type="ECO:0000313" key="4">
    <source>
        <dbReference type="Proteomes" id="UP001143474"/>
    </source>
</evidence>
<organism evidence="3 4">
    <name type="scientific">Streptosporangium carneum</name>
    <dbReference type="NCBI Taxonomy" id="47481"/>
    <lineage>
        <taxon>Bacteria</taxon>
        <taxon>Bacillati</taxon>
        <taxon>Actinomycetota</taxon>
        <taxon>Actinomycetes</taxon>
        <taxon>Streptosporangiales</taxon>
        <taxon>Streptosporangiaceae</taxon>
        <taxon>Streptosporangium</taxon>
    </lineage>
</organism>
<reference evidence="3" key="1">
    <citation type="journal article" date="2014" name="Int. J. Syst. Evol. Microbiol.">
        <title>Complete genome sequence of Corynebacterium casei LMG S-19264T (=DSM 44701T), isolated from a smear-ripened cheese.</title>
        <authorList>
            <consortium name="US DOE Joint Genome Institute (JGI-PGF)"/>
            <person name="Walter F."/>
            <person name="Albersmeier A."/>
            <person name="Kalinowski J."/>
            <person name="Ruckert C."/>
        </authorList>
    </citation>
    <scope>NUCLEOTIDE SEQUENCE</scope>
    <source>
        <strain evidence="3">VKM Ac-2007</strain>
    </source>
</reference>
<feature type="repeat" description="TPR" evidence="1">
    <location>
        <begin position="715"/>
        <end position="748"/>
    </location>
</feature>